<keyword evidence="3 9" id="KW-0645">Protease</keyword>
<dbReference type="EC" id="3.4.23.36" evidence="9"/>
<gene>
    <name evidence="9" type="primary">lspA</name>
    <name evidence="12" type="ORF">SAMN04488026_104420</name>
</gene>
<comment type="function">
    <text evidence="9 10">This protein specifically catalyzes the removal of signal peptides from prolipoproteins.</text>
</comment>
<reference evidence="12 13" key="1">
    <citation type="submission" date="2016-10" db="EMBL/GenBank/DDBJ databases">
        <authorList>
            <person name="de Groot N.N."/>
        </authorList>
    </citation>
    <scope>NUCLEOTIDE SEQUENCE [LARGE SCALE GENOMIC DNA]</scope>
    <source>
        <strain evidence="12 13">DSM 25294</strain>
    </source>
</reference>
<dbReference type="GO" id="GO:0006508">
    <property type="term" value="P:proteolysis"/>
    <property type="evidence" value="ECO:0007669"/>
    <property type="project" value="UniProtKB-KW"/>
</dbReference>
<proteinExistence type="inferred from homology"/>
<dbReference type="HAMAP" id="MF_00161">
    <property type="entry name" value="LspA"/>
    <property type="match status" value="1"/>
</dbReference>
<feature type="transmembrane region" description="Helical" evidence="9">
    <location>
        <begin position="62"/>
        <end position="80"/>
    </location>
</feature>
<name>A0A1G9CQQ0_9RHOB</name>
<dbReference type="GO" id="GO:0005886">
    <property type="term" value="C:plasma membrane"/>
    <property type="evidence" value="ECO:0007669"/>
    <property type="project" value="UniProtKB-SubCell"/>
</dbReference>
<comment type="caution">
    <text evidence="9">Lacks conserved residue(s) required for the propagation of feature annotation.</text>
</comment>
<keyword evidence="5 9" id="KW-0064">Aspartyl protease</keyword>
<protein>
    <recommendedName>
        <fullName evidence="9">Lipoprotein signal peptidase</fullName>
        <ecNumber evidence="9">3.4.23.36</ecNumber>
    </recommendedName>
    <alternativeName>
        <fullName evidence="9">Prolipoprotein signal peptidase</fullName>
    </alternativeName>
    <alternativeName>
        <fullName evidence="9">Signal peptidase II</fullName>
        <shortName evidence="9">SPase II</shortName>
    </alternativeName>
</protein>
<feature type="active site" evidence="9">
    <location>
        <position position="136"/>
    </location>
</feature>
<feature type="transmembrane region" description="Helical" evidence="9">
    <location>
        <begin position="132"/>
        <end position="151"/>
    </location>
</feature>
<evidence type="ECO:0000256" key="6">
    <source>
        <dbReference type="ARBA" id="ARBA00022801"/>
    </source>
</evidence>
<dbReference type="GO" id="GO:0004190">
    <property type="term" value="F:aspartic-type endopeptidase activity"/>
    <property type="evidence" value="ECO:0007669"/>
    <property type="project" value="UniProtKB-UniRule"/>
</dbReference>
<comment type="pathway">
    <text evidence="9">Protein modification; lipoprotein biosynthesis (signal peptide cleavage).</text>
</comment>
<organism evidence="12 13">
    <name type="scientific">Aliiruegeria lutimaris</name>
    <dbReference type="NCBI Taxonomy" id="571298"/>
    <lineage>
        <taxon>Bacteria</taxon>
        <taxon>Pseudomonadati</taxon>
        <taxon>Pseudomonadota</taxon>
        <taxon>Alphaproteobacteria</taxon>
        <taxon>Rhodobacterales</taxon>
        <taxon>Roseobacteraceae</taxon>
        <taxon>Aliiruegeria</taxon>
    </lineage>
</organism>
<accession>A0A1G9CQQ0</accession>
<feature type="active site" evidence="9">
    <location>
        <position position="117"/>
    </location>
</feature>
<evidence type="ECO:0000256" key="1">
    <source>
        <dbReference type="ARBA" id="ARBA00006139"/>
    </source>
</evidence>
<comment type="subcellular location">
    <subcellularLocation>
        <location evidence="9">Cell membrane</location>
        <topology evidence="9">Multi-pass membrane protein</topology>
    </subcellularLocation>
</comment>
<keyword evidence="8 9" id="KW-0472">Membrane</keyword>
<evidence type="ECO:0000256" key="11">
    <source>
        <dbReference type="RuleBase" id="RU004181"/>
    </source>
</evidence>
<evidence type="ECO:0000256" key="5">
    <source>
        <dbReference type="ARBA" id="ARBA00022750"/>
    </source>
</evidence>
<dbReference type="UniPathway" id="UPA00665"/>
<dbReference type="Pfam" id="PF01252">
    <property type="entry name" value="Peptidase_A8"/>
    <property type="match status" value="1"/>
</dbReference>
<dbReference type="EMBL" id="FNEK01000044">
    <property type="protein sequence ID" value="SDK53957.1"/>
    <property type="molecule type" value="Genomic_DNA"/>
</dbReference>
<evidence type="ECO:0000256" key="3">
    <source>
        <dbReference type="ARBA" id="ARBA00022670"/>
    </source>
</evidence>
<evidence type="ECO:0000256" key="9">
    <source>
        <dbReference type="HAMAP-Rule" id="MF_00161"/>
    </source>
</evidence>
<evidence type="ECO:0000313" key="12">
    <source>
        <dbReference type="EMBL" id="SDK53957.1"/>
    </source>
</evidence>
<comment type="similarity">
    <text evidence="1 9 11">Belongs to the peptidase A8 family.</text>
</comment>
<dbReference type="AlphaFoldDB" id="A0A1G9CQQ0"/>
<keyword evidence="2 9" id="KW-1003">Cell membrane</keyword>
<dbReference type="STRING" id="571298.SAMN04488026_104420"/>
<feature type="transmembrane region" description="Helical" evidence="9">
    <location>
        <begin position="92"/>
        <end position="112"/>
    </location>
</feature>
<dbReference type="OrthoDB" id="9810259at2"/>
<keyword evidence="7 9" id="KW-1133">Transmembrane helix</keyword>
<evidence type="ECO:0000313" key="13">
    <source>
        <dbReference type="Proteomes" id="UP000199382"/>
    </source>
</evidence>
<dbReference type="PANTHER" id="PTHR33695">
    <property type="entry name" value="LIPOPROTEIN SIGNAL PEPTIDASE"/>
    <property type="match status" value="1"/>
</dbReference>
<dbReference type="Proteomes" id="UP000199382">
    <property type="component" value="Unassembled WGS sequence"/>
</dbReference>
<keyword evidence="13" id="KW-1185">Reference proteome</keyword>
<keyword evidence="6 9" id="KW-0378">Hydrolase</keyword>
<sequence length="160" mass="17811">MRLLWLAAVAAFLLDQWSKFHVFGMFSREMVDRIEIAPPLLVFRKGMNTGINFGLFSDSSGAQPWLLIGLSVLLCTALWIWARRAFQLRIEFFSAGLIIGGAMGNVVDRLIFPGVRDFLNMSCCGIANPYVFNLADVFIFAGAIGLVIFGTEKKRSKKPS</sequence>
<keyword evidence="4 9" id="KW-0812">Transmembrane</keyword>
<dbReference type="PROSITE" id="PS00855">
    <property type="entry name" value="SPASE_II"/>
    <property type="match status" value="1"/>
</dbReference>
<dbReference type="RefSeq" id="WP_093159980.1">
    <property type="nucleotide sequence ID" value="NZ_FNEK01000044.1"/>
</dbReference>
<evidence type="ECO:0000256" key="2">
    <source>
        <dbReference type="ARBA" id="ARBA00022475"/>
    </source>
</evidence>
<dbReference type="PANTHER" id="PTHR33695:SF1">
    <property type="entry name" value="LIPOPROTEIN SIGNAL PEPTIDASE"/>
    <property type="match status" value="1"/>
</dbReference>
<evidence type="ECO:0000256" key="4">
    <source>
        <dbReference type="ARBA" id="ARBA00022692"/>
    </source>
</evidence>
<evidence type="ECO:0000256" key="8">
    <source>
        <dbReference type="ARBA" id="ARBA00023136"/>
    </source>
</evidence>
<dbReference type="PRINTS" id="PR00781">
    <property type="entry name" value="LIPOSIGPTASE"/>
</dbReference>
<dbReference type="NCBIfam" id="TIGR00077">
    <property type="entry name" value="lspA"/>
    <property type="match status" value="1"/>
</dbReference>
<dbReference type="InterPro" id="IPR001872">
    <property type="entry name" value="Peptidase_A8"/>
</dbReference>
<evidence type="ECO:0000256" key="10">
    <source>
        <dbReference type="RuleBase" id="RU000594"/>
    </source>
</evidence>
<evidence type="ECO:0000256" key="7">
    <source>
        <dbReference type="ARBA" id="ARBA00022989"/>
    </source>
</evidence>
<comment type="catalytic activity">
    <reaction evidence="9 10">
        <text>Release of signal peptides from bacterial membrane prolipoproteins. Hydrolyzes -Xaa-Yaa-Zaa-|-(S,diacylglyceryl)Cys-, in which Xaa is hydrophobic (preferably Leu), and Yaa (Ala or Ser) and Zaa (Gly or Ala) have small, neutral side chains.</text>
        <dbReference type="EC" id="3.4.23.36"/>
    </reaction>
</comment>